<accession>A0ABT2PE20</accession>
<keyword evidence="2" id="KW-1185">Reference proteome</keyword>
<name>A0ABT2PE20_9MICO</name>
<comment type="caution">
    <text evidence="1">The sequence shown here is derived from an EMBL/GenBank/DDBJ whole genome shotgun (WGS) entry which is preliminary data.</text>
</comment>
<sequence>MTNQPEPLESEGPATLSVVVERTGGFAGLTRTWRVDAVAAEYSRWADLVDQCPWERLPPSPTKGADRFSWIVSTHRGRERRHAELAEQELTGPWKELIDAVRDRAQTERARSASTPPEE</sequence>
<dbReference type="RefSeq" id="WP_261607382.1">
    <property type="nucleotide sequence ID" value="NZ_JAODOR010000011.1"/>
</dbReference>
<proteinExistence type="predicted"/>
<organism evidence="1 2">
    <name type="scientific">Microbacterium memoriense</name>
    <dbReference type="NCBI Taxonomy" id="2978350"/>
    <lineage>
        <taxon>Bacteria</taxon>
        <taxon>Bacillati</taxon>
        <taxon>Actinomycetota</taxon>
        <taxon>Actinomycetes</taxon>
        <taxon>Micrococcales</taxon>
        <taxon>Microbacteriaceae</taxon>
        <taxon>Microbacterium</taxon>
    </lineage>
</organism>
<evidence type="ECO:0000313" key="2">
    <source>
        <dbReference type="Proteomes" id="UP001300496"/>
    </source>
</evidence>
<dbReference type="Proteomes" id="UP001300496">
    <property type="component" value="Unassembled WGS sequence"/>
</dbReference>
<dbReference type="InterPro" id="IPR049457">
    <property type="entry name" value="Emfourin"/>
</dbReference>
<protein>
    <submittedName>
        <fullName evidence="1">Uncharacterized protein</fullName>
    </submittedName>
</protein>
<gene>
    <name evidence="1" type="ORF">N4R40_10840</name>
</gene>
<dbReference type="EMBL" id="JAODOR010000011">
    <property type="protein sequence ID" value="MCT9002862.1"/>
    <property type="molecule type" value="Genomic_DNA"/>
</dbReference>
<reference evidence="1 2" key="1">
    <citation type="journal article" date="2024" name="Int. J. Syst. Evol. Microbiol.">
        <title>Microbacterium memoriense sp. nov., a member of the Actinomycetota from marine beach sediment of the north coast of Portugal.</title>
        <authorList>
            <person name="Santos J.D.N.D."/>
            <person name="Klimek D."/>
            <person name="Calusinska M."/>
            <person name="Lobo-da-Cunha A."/>
            <person name="Catita J."/>
            <person name="Goncalves H."/>
            <person name="Gonzalez I."/>
            <person name="Lage O.M."/>
        </authorList>
    </citation>
    <scope>NUCLEOTIDE SEQUENCE [LARGE SCALE GENOMIC DNA]</scope>
    <source>
        <strain evidence="1 2">PMIC_1C1B</strain>
    </source>
</reference>
<evidence type="ECO:0000313" key="1">
    <source>
        <dbReference type="EMBL" id="MCT9002862.1"/>
    </source>
</evidence>
<dbReference type="Pfam" id="PF20242">
    <property type="entry name" value="Emfourin"/>
    <property type="match status" value="1"/>
</dbReference>